<evidence type="ECO:0008006" key="4">
    <source>
        <dbReference type="Google" id="ProtNLM"/>
    </source>
</evidence>
<dbReference type="RefSeq" id="WP_093113023.1">
    <property type="nucleotide sequence ID" value="NZ_FNGG01000003.1"/>
</dbReference>
<feature type="signal peptide" evidence="1">
    <location>
        <begin position="1"/>
        <end position="24"/>
    </location>
</feature>
<proteinExistence type="predicted"/>
<name>A0A1H5MR42_9FLAO</name>
<dbReference type="Proteomes" id="UP000199448">
    <property type="component" value="Unassembled WGS sequence"/>
</dbReference>
<dbReference type="AlphaFoldDB" id="A0A1H5MR42"/>
<gene>
    <name evidence="2" type="ORF">SAMN04488034_10356</name>
</gene>
<dbReference type="Pfam" id="PF16395">
    <property type="entry name" value="DUF5004"/>
    <property type="match status" value="1"/>
</dbReference>
<accession>A0A1H5MR42</accession>
<sequence length="173" mass="20159">MKKMKFKFLSLLLAVLVFSCYTPDDGDHVEPITTYEVIAGEWGLMNLTMVDEFAKRNNIKPNEENLSTLFNFEDFRIRFDVDENNRPTTYEVVGDVPPLFQLKGYWDLNSDFQPTNSSSIVIRLYSDADKTQLKDELHLTSVPRTNRQMELQIIRTTDGTPFVSYKFKLIEEI</sequence>
<keyword evidence="3" id="KW-1185">Reference proteome</keyword>
<dbReference type="OrthoDB" id="1342164at2"/>
<dbReference type="STRING" id="390640.SAMN04488034_10356"/>
<organism evidence="2 3">
    <name type="scientific">Salinimicrobium catena</name>
    <dbReference type="NCBI Taxonomy" id="390640"/>
    <lineage>
        <taxon>Bacteria</taxon>
        <taxon>Pseudomonadati</taxon>
        <taxon>Bacteroidota</taxon>
        <taxon>Flavobacteriia</taxon>
        <taxon>Flavobacteriales</taxon>
        <taxon>Flavobacteriaceae</taxon>
        <taxon>Salinimicrobium</taxon>
    </lineage>
</organism>
<evidence type="ECO:0000313" key="3">
    <source>
        <dbReference type="Proteomes" id="UP000199448"/>
    </source>
</evidence>
<keyword evidence="1" id="KW-0732">Signal</keyword>
<protein>
    <recommendedName>
        <fullName evidence="4">DUF5004 domain-containing protein</fullName>
    </recommendedName>
</protein>
<feature type="chain" id="PRO_5011513599" description="DUF5004 domain-containing protein" evidence="1">
    <location>
        <begin position="25"/>
        <end position="173"/>
    </location>
</feature>
<evidence type="ECO:0000313" key="2">
    <source>
        <dbReference type="EMBL" id="SEE91849.1"/>
    </source>
</evidence>
<dbReference type="PROSITE" id="PS51257">
    <property type="entry name" value="PROKAR_LIPOPROTEIN"/>
    <property type="match status" value="1"/>
</dbReference>
<evidence type="ECO:0000256" key="1">
    <source>
        <dbReference type="SAM" id="SignalP"/>
    </source>
</evidence>
<dbReference type="EMBL" id="FNUG01000003">
    <property type="protein sequence ID" value="SEE91849.1"/>
    <property type="molecule type" value="Genomic_DNA"/>
</dbReference>
<reference evidence="2 3" key="1">
    <citation type="submission" date="2016-10" db="EMBL/GenBank/DDBJ databases">
        <authorList>
            <person name="de Groot N.N."/>
        </authorList>
    </citation>
    <scope>NUCLEOTIDE SEQUENCE [LARGE SCALE GENOMIC DNA]</scope>
    <source>
        <strain evidence="2 3">DSM 23553</strain>
    </source>
</reference>
<dbReference type="InterPro" id="IPR032168">
    <property type="entry name" value="DUF5004"/>
</dbReference>